<evidence type="ECO:0000256" key="1">
    <source>
        <dbReference type="SAM" id="MobiDB-lite"/>
    </source>
</evidence>
<dbReference type="EMBL" id="JAAOCA010000040">
    <property type="protein sequence ID" value="MBD1601705.1"/>
    <property type="molecule type" value="Genomic_DNA"/>
</dbReference>
<protein>
    <recommendedName>
        <fullName evidence="4">Lipoprotein</fullName>
    </recommendedName>
</protein>
<organism evidence="2 3">
    <name type="scientific">Pseudomonas typographi</name>
    <dbReference type="NCBI Taxonomy" id="2715964"/>
    <lineage>
        <taxon>Bacteria</taxon>
        <taxon>Pseudomonadati</taxon>
        <taxon>Pseudomonadota</taxon>
        <taxon>Gammaproteobacteria</taxon>
        <taxon>Pseudomonadales</taxon>
        <taxon>Pseudomonadaceae</taxon>
        <taxon>Pseudomonas</taxon>
    </lineage>
</organism>
<evidence type="ECO:0000313" key="3">
    <source>
        <dbReference type="Proteomes" id="UP000805841"/>
    </source>
</evidence>
<feature type="compositionally biased region" description="Polar residues" evidence="1">
    <location>
        <begin position="25"/>
        <end position="41"/>
    </location>
</feature>
<sequence>MKALHALILGTSLLALHGCFDSADKNNTQHNNDGSQSSVQMQDKDADKK</sequence>
<keyword evidence="3" id="KW-1185">Reference proteome</keyword>
<dbReference type="RefSeq" id="WP_190425468.1">
    <property type="nucleotide sequence ID" value="NZ_JAAOCA010000040.1"/>
</dbReference>
<proteinExistence type="predicted"/>
<feature type="region of interest" description="Disordered" evidence="1">
    <location>
        <begin position="22"/>
        <end position="49"/>
    </location>
</feature>
<gene>
    <name evidence="2" type="ORF">HAQ05_23800</name>
</gene>
<accession>A0ABR7Z838</accession>
<comment type="caution">
    <text evidence="2">The sequence shown here is derived from an EMBL/GenBank/DDBJ whole genome shotgun (WGS) entry which is preliminary data.</text>
</comment>
<evidence type="ECO:0008006" key="4">
    <source>
        <dbReference type="Google" id="ProtNLM"/>
    </source>
</evidence>
<reference evidence="2 3" key="1">
    <citation type="journal article" date="2020" name="Insects">
        <title>Bacteria Belonging to Pseudomonas typographi sp. nov. from the Bark Beetle Ips typographus Have Genomic Potential to Aid in the Host Ecology.</title>
        <authorList>
            <person name="Peral-Aranega E."/>
            <person name="Saati-Santamaria Z."/>
            <person name="Kolarik M."/>
            <person name="Rivas R."/>
            <person name="Garcia-Fraile P."/>
        </authorList>
    </citation>
    <scope>NUCLEOTIDE SEQUENCE [LARGE SCALE GENOMIC DNA]</scope>
    <source>
        <strain evidence="2 3">CA3A</strain>
    </source>
</reference>
<name>A0ABR7Z838_9PSED</name>
<dbReference type="Proteomes" id="UP000805841">
    <property type="component" value="Unassembled WGS sequence"/>
</dbReference>
<evidence type="ECO:0000313" key="2">
    <source>
        <dbReference type="EMBL" id="MBD1601705.1"/>
    </source>
</evidence>